<dbReference type="SUPFAM" id="SSF55073">
    <property type="entry name" value="Nucleotide cyclase"/>
    <property type="match status" value="1"/>
</dbReference>
<dbReference type="Pfam" id="PF00990">
    <property type="entry name" value="GGDEF"/>
    <property type="match status" value="1"/>
</dbReference>
<name>A0A1I4V1P1_9GAMM</name>
<keyword evidence="1" id="KW-0597">Phosphoprotein</keyword>
<evidence type="ECO:0000256" key="1">
    <source>
        <dbReference type="PROSITE-ProRule" id="PRU00169"/>
    </source>
</evidence>
<keyword evidence="6" id="KW-1185">Reference proteome</keyword>
<dbReference type="PANTHER" id="PTHR33121">
    <property type="entry name" value="CYCLIC DI-GMP PHOSPHODIESTERASE PDEF"/>
    <property type="match status" value="1"/>
</dbReference>
<dbReference type="SMART" id="SM00448">
    <property type="entry name" value="REC"/>
    <property type="match status" value="2"/>
</dbReference>
<reference evidence="5 6" key="1">
    <citation type="submission" date="2016-10" db="EMBL/GenBank/DDBJ databases">
        <authorList>
            <person name="de Groot N.N."/>
        </authorList>
    </citation>
    <scope>NUCLEOTIDE SEQUENCE [LARGE SCALE GENOMIC DNA]</scope>
    <source>
        <strain evidence="5 6">CGMCC 1.7659</strain>
    </source>
</reference>
<accession>A0A1I4V1P1</accession>
<protein>
    <submittedName>
        <fullName evidence="5">Response regulator receiver modulated diguanylate cyclase/phosphodiesterase</fullName>
    </submittedName>
</protein>
<feature type="modified residue" description="4-aspartylphosphate" evidence="1">
    <location>
        <position position="71"/>
    </location>
</feature>
<evidence type="ECO:0000313" key="5">
    <source>
        <dbReference type="EMBL" id="SFM95164.1"/>
    </source>
</evidence>
<dbReference type="InterPro" id="IPR035919">
    <property type="entry name" value="EAL_sf"/>
</dbReference>
<dbReference type="GO" id="GO:0071111">
    <property type="term" value="F:cyclic-guanylate-specific phosphodiesterase activity"/>
    <property type="evidence" value="ECO:0007669"/>
    <property type="project" value="InterPro"/>
</dbReference>
<dbReference type="EMBL" id="FOVF01000001">
    <property type="protein sequence ID" value="SFM95164.1"/>
    <property type="molecule type" value="Genomic_DNA"/>
</dbReference>
<evidence type="ECO:0000259" key="2">
    <source>
        <dbReference type="PROSITE" id="PS50110"/>
    </source>
</evidence>
<feature type="domain" description="GGDEF" evidence="4">
    <location>
        <begin position="318"/>
        <end position="451"/>
    </location>
</feature>
<dbReference type="SUPFAM" id="SSF52172">
    <property type="entry name" value="CheY-like"/>
    <property type="match status" value="2"/>
</dbReference>
<dbReference type="Gene3D" id="3.40.50.2300">
    <property type="match status" value="2"/>
</dbReference>
<dbReference type="InterPro" id="IPR001789">
    <property type="entry name" value="Sig_transdc_resp-reg_receiver"/>
</dbReference>
<feature type="domain" description="EAL" evidence="3">
    <location>
        <begin position="460"/>
        <end position="712"/>
    </location>
</feature>
<feature type="domain" description="Response regulatory" evidence="2">
    <location>
        <begin position="160"/>
        <end position="274"/>
    </location>
</feature>
<evidence type="ECO:0000259" key="4">
    <source>
        <dbReference type="PROSITE" id="PS50887"/>
    </source>
</evidence>
<dbReference type="Pfam" id="PF00563">
    <property type="entry name" value="EAL"/>
    <property type="match status" value="1"/>
</dbReference>
<dbReference type="SMART" id="SM00267">
    <property type="entry name" value="GGDEF"/>
    <property type="match status" value="1"/>
</dbReference>
<dbReference type="InterPro" id="IPR043128">
    <property type="entry name" value="Rev_trsase/Diguanyl_cyclase"/>
</dbReference>
<dbReference type="SMART" id="SM00052">
    <property type="entry name" value="EAL"/>
    <property type="match status" value="1"/>
</dbReference>
<evidence type="ECO:0000259" key="3">
    <source>
        <dbReference type="PROSITE" id="PS50883"/>
    </source>
</evidence>
<feature type="modified residue" description="4-aspartylphosphate" evidence="1">
    <location>
        <position position="209"/>
    </location>
</feature>
<dbReference type="RefSeq" id="WP_092403873.1">
    <property type="nucleotide sequence ID" value="NZ_FOVF01000001.1"/>
</dbReference>
<dbReference type="NCBIfam" id="TIGR00254">
    <property type="entry name" value="GGDEF"/>
    <property type="match status" value="1"/>
</dbReference>
<dbReference type="InterPro" id="IPR050706">
    <property type="entry name" value="Cyclic-di-GMP_PDE-like"/>
</dbReference>
<dbReference type="PANTHER" id="PTHR33121:SF79">
    <property type="entry name" value="CYCLIC DI-GMP PHOSPHODIESTERASE PDED-RELATED"/>
    <property type="match status" value="1"/>
</dbReference>
<dbReference type="Gene3D" id="3.20.20.450">
    <property type="entry name" value="EAL domain"/>
    <property type="match status" value="1"/>
</dbReference>
<feature type="domain" description="Response regulatory" evidence="2">
    <location>
        <begin position="13"/>
        <end position="138"/>
    </location>
</feature>
<dbReference type="STRING" id="578942.SAMN05216289_10135"/>
<dbReference type="InterPro" id="IPR000160">
    <property type="entry name" value="GGDEF_dom"/>
</dbReference>
<dbReference type="Gene3D" id="3.30.70.270">
    <property type="match status" value="1"/>
</dbReference>
<dbReference type="PROSITE" id="PS50883">
    <property type="entry name" value="EAL"/>
    <property type="match status" value="1"/>
</dbReference>
<dbReference type="InterPro" id="IPR029787">
    <property type="entry name" value="Nucleotide_cyclase"/>
</dbReference>
<dbReference type="CDD" id="cd01949">
    <property type="entry name" value="GGDEF"/>
    <property type="match status" value="1"/>
</dbReference>
<dbReference type="InterPro" id="IPR001633">
    <property type="entry name" value="EAL_dom"/>
</dbReference>
<gene>
    <name evidence="5" type="ORF">SAMN05216289_10135</name>
</gene>
<dbReference type="InterPro" id="IPR011006">
    <property type="entry name" value="CheY-like_superfamily"/>
</dbReference>
<dbReference type="SUPFAM" id="SSF141868">
    <property type="entry name" value="EAL domain-like"/>
    <property type="match status" value="1"/>
</dbReference>
<dbReference type="Pfam" id="PF00072">
    <property type="entry name" value="Response_reg"/>
    <property type="match status" value="2"/>
</dbReference>
<evidence type="ECO:0000313" key="6">
    <source>
        <dbReference type="Proteomes" id="UP000198575"/>
    </source>
</evidence>
<dbReference type="PROSITE" id="PS50110">
    <property type="entry name" value="RESPONSE_REGULATORY"/>
    <property type="match status" value="2"/>
</dbReference>
<proteinExistence type="predicted"/>
<organism evidence="5 6">
    <name type="scientific">Dokdonella immobilis</name>
    <dbReference type="NCBI Taxonomy" id="578942"/>
    <lineage>
        <taxon>Bacteria</taxon>
        <taxon>Pseudomonadati</taxon>
        <taxon>Pseudomonadota</taxon>
        <taxon>Gammaproteobacteria</taxon>
        <taxon>Lysobacterales</taxon>
        <taxon>Rhodanobacteraceae</taxon>
        <taxon>Dokdonella</taxon>
    </lineage>
</organism>
<dbReference type="Proteomes" id="UP000198575">
    <property type="component" value="Unassembled WGS sequence"/>
</dbReference>
<dbReference type="CDD" id="cd01948">
    <property type="entry name" value="EAL"/>
    <property type="match status" value="1"/>
</dbReference>
<dbReference type="OrthoDB" id="9804951at2"/>
<dbReference type="PROSITE" id="PS50887">
    <property type="entry name" value="GGDEF"/>
    <property type="match status" value="1"/>
</dbReference>
<dbReference type="CDD" id="cd00156">
    <property type="entry name" value="REC"/>
    <property type="match status" value="1"/>
</dbReference>
<sequence length="721" mass="78091">MKLGAGASARPLEILLVEDNPGDVRLVVEALRHGKLLHRLSVADNGAKALAMLRREGTHAHRGSPDLILLDLNLPGLSGQELLAVLKSDPRLSRIPVVIMTGSDAQEDVARAYAAHANCYVRKPVDIDRLLAIVNGIGHFWLSVVSLPEHAEKGKDDTWRLLLVEDNPGDARLVEEMLEEFETEIVSVSRLEDALGEIARQPFTIALVDPGLPDSQGIDTVSAILRAAPLMPLIVFSGRDDQSLALNAIKLGAQDYVTKGTLDAGSLIRSLRYAVERKLVQERLDYLATHDGVTGLPNRQVFFEDLVAAIEQCHRRASDAALLMVSINGLGQVNHLHGHDFGDLAIDALVTRLRQILPADAKLACTGSAELSILLSDTQSIMDTPQLAEQIIATASVPGKIGEQTYYLGANVGMSLFSIDSEDASALLKCAETALYQSKAVGPNTFRFYSAQLNATVMERLAIEHDLRTALEHGEFRLAYQPIFDVASHALCGSEALLRWQHPTRGLLLPDQFLEVAEQRGLMSAIGAWAINEACRMGRRWTRASGRSLQIAVNVSAQQLAGDGIVEVVDRALAASGIDPAELVIEMTESMMQSAQARDNLIALRSRGIKVAIDDFGTGFSSLAYLRKFPVDILKIDRSFLSGVPQDDRDGAIVRTIIAMARNLGLIVVAEGVETMAQLEFLSDLGCDEAQGYLLARPVDADEFATAFCLGSPANESGERC</sequence>
<dbReference type="GO" id="GO:0000160">
    <property type="term" value="P:phosphorelay signal transduction system"/>
    <property type="evidence" value="ECO:0007669"/>
    <property type="project" value="InterPro"/>
</dbReference>
<dbReference type="AlphaFoldDB" id="A0A1I4V1P1"/>
<dbReference type="CDD" id="cd17557">
    <property type="entry name" value="REC_Rcp-like"/>
    <property type="match status" value="1"/>
</dbReference>